<keyword evidence="8 14" id="KW-0658">Purine biosynthesis</keyword>
<dbReference type="InterPro" id="IPR013815">
    <property type="entry name" value="ATP_grasp_subdomain_1"/>
</dbReference>
<dbReference type="PROSITE" id="PS00184">
    <property type="entry name" value="GARS"/>
    <property type="match status" value="1"/>
</dbReference>
<evidence type="ECO:0000256" key="9">
    <source>
        <dbReference type="ARBA" id="ARBA00022840"/>
    </source>
</evidence>
<evidence type="ECO:0000256" key="1">
    <source>
        <dbReference type="ARBA" id="ARBA00001936"/>
    </source>
</evidence>
<feature type="domain" description="ATP-grasp" evidence="16">
    <location>
        <begin position="107"/>
        <end position="313"/>
    </location>
</feature>
<dbReference type="SMART" id="SM01209">
    <property type="entry name" value="GARS_A"/>
    <property type="match status" value="1"/>
</dbReference>
<dbReference type="InterPro" id="IPR020559">
    <property type="entry name" value="PRibGlycinamide_synth_CS"/>
</dbReference>
<dbReference type="SUPFAM" id="SSF51246">
    <property type="entry name" value="Rudiment single hybrid motif"/>
    <property type="match status" value="1"/>
</dbReference>
<dbReference type="RefSeq" id="WP_075361951.1">
    <property type="nucleotide sequence ID" value="NZ_MPDM01000007.1"/>
</dbReference>
<evidence type="ECO:0000256" key="15">
    <source>
        <dbReference type="PROSITE-ProRule" id="PRU00409"/>
    </source>
</evidence>
<dbReference type="InterPro" id="IPR011054">
    <property type="entry name" value="Rudment_hybrid_motif"/>
</dbReference>
<dbReference type="NCBIfam" id="TIGR00877">
    <property type="entry name" value="purD"/>
    <property type="match status" value="1"/>
</dbReference>
<keyword evidence="18" id="KW-1185">Reference proteome</keyword>
<accession>A0A1Q5PL74</accession>
<keyword evidence="7 15" id="KW-0547">Nucleotide-binding</keyword>
<dbReference type="GO" id="GO:0004637">
    <property type="term" value="F:phosphoribosylamine-glycine ligase activity"/>
    <property type="evidence" value="ECO:0007669"/>
    <property type="project" value="UniProtKB-UniRule"/>
</dbReference>
<comment type="similarity">
    <text evidence="11 14">Belongs to the GARS family.</text>
</comment>
<dbReference type="SUPFAM" id="SSF56059">
    <property type="entry name" value="Glutathione synthetase ATP-binding domain-like"/>
    <property type="match status" value="1"/>
</dbReference>
<keyword evidence="9 15" id="KW-0067">ATP-binding</keyword>
<dbReference type="PROSITE" id="PS50975">
    <property type="entry name" value="ATP_GRASP"/>
    <property type="match status" value="1"/>
</dbReference>
<dbReference type="GO" id="GO:0006189">
    <property type="term" value="P:'de novo' IMP biosynthetic process"/>
    <property type="evidence" value="ECO:0007669"/>
    <property type="project" value="UniProtKB-UniRule"/>
</dbReference>
<keyword evidence="10" id="KW-0464">Manganese</keyword>
<evidence type="ECO:0000259" key="16">
    <source>
        <dbReference type="PROSITE" id="PS50975"/>
    </source>
</evidence>
<reference evidence="18" key="1">
    <citation type="submission" date="2016-11" db="EMBL/GenBank/DDBJ databases">
        <title>Actinomyces gypaetusis sp. nov. isolated from Gypaetus barbatus in Qinghai Tibet Plateau China.</title>
        <authorList>
            <person name="Meng X."/>
        </authorList>
    </citation>
    <scope>NUCLEOTIDE SEQUENCE [LARGE SCALE GENOMIC DNA]</scope>
    <source>
        <strain evidence="18">DSM 15383</strain>
    </source>
</reference>
<dbReference type="Pfam" id="PF02843">
    <property type="entry name" value="GARS_C"/>
    <property type="match status" value="1"/>
</dbReference>
<comment type="cofactor">
    <cofactor evidence="1">
        <name>Mn(2+)</name>
        <dbReference type="ChEBI" id="CHEBI:29035"/>
    </cofactor>
</comment>
<organism evidence="17 18">
    <name type="scientific">Boudabousia marimammalium</name>
    <dbReference type="NCBI Taxonomy" id="156892"/>
    <lineage>
        <taxon>Bacteria</taxon>
        <taxon>Bacillati</taxon>
        <taxon>Actinomycetota</taxon>
        <taxon>Actinomycetes</taxon>
        <taxon>Actinomycetales</taxon>
        <taxon>Actinomycetaceae</taxon>
        <taxon>Boudabousia</taxon>
    </lineage>
</organism>
<proteinExistence type="inferred from homology"/>
<dbReference type="SUPFAM" id="SSF52440">
    <property type="entry name" value="PreATP-grasp domain"/>
    <property type="match status" value="1"/>
</dbReference>
<dbReference type="Proteomes" id="UP000186465">
    <property type="component" value="Unassembled WGS sequence"/>
</dbReference>
<evidence type="ECO:0000313" key="18">
    <source>
        <dbReference type="Proteomes" id="UP000186465"/>
    </source>
</evidence>
<evidence type="ECO:0000256" key="14">
    <source>
        <dbReference type="HAMAP-Rule" id="MF_00138"/>
    </source>
</evidence>
<dbReference type="AlphaFoldDB" id="A0A1Q5PL74"/>
<evidence type="ECO:0000256" key="2">
    <source>
        <dbReference type="ARBA" id="ARBA00001946"/>
    </source>
</evidence>
<dbReference type="PANTHER" id="PTHR43472">
    <property type="entry name" value="PHOSPHORIBOSYLAMINE--GLYCINE LIGASE"/>
    <property type="match status" value="1"/>
</dbReference>
<protein>
    <recommendedName>
        <fullName evidence="4 14">Phosphoribosylamine--glycine ligase</fullName>
        <ecNumber evidence="4 14">6.3.4.13</ecNumber>
    </recommendedName>
    <alternativeName>
        <fullName evidence="14">GARS</fullName>
    </alternativeName>
    <alternativeName>
        <fullName evidence="12 14">Glycinamide ribonucleotide synthetase</fullName>
    </alternativeName>
    <alternativeName>
        <fullName evidence="13 14">Phosphoribosylglycinamide synthetase</fullName>
    </alternativeName>
</protein>
<dbReference type="Pfam" id="PF01071">
    <property type="entry name" value="GARS_A"/>
    <property type="match status" value="1"/>
</dbReference>
<dbReference type="Pfam" id="PF02844">
    <property type="entry name" value="GARS_N"/>
    <property type="match status" value="1"/>
</dbReference>
<dbReference type="FunFam" id="3.30.470.20:FF:000018">
    <property type="entry name" value="Trifunctional purine biosynthetic protein adenosine-3"/>
    <property type="match status" value="1"/>
</dbReference>
<dbReference type="InterPro" id="IPR020562">
    <property type="entry name" value="PRibGlycinamide_synth_N"/>
</dbReference>
<evidence type="ECO:0000256" key="7">
    <source>
        <dbReference type="ARBA" id="ARBA00022741"/>
    </source>
</evidence>
<dbReference type="STRING" id="156892.BM477_06860"/>
<comment type="catalytic activity">
    <reaction evidence="14">
        <text>5-phospho-beta-D-ribosylamine + glycine + ATP = N(1)-(5-phospho-beta-D-ribosyl)glycinamide + ADP + phosphate + H(+)</text>
        <dbReference type="Rhea" id="RHEA:17453"/>
        <dbReference type="ChEBI" id="CHEBI:15378"/>
        <dbReference type="ChEBI" id="CHEBI:30616"/>
        <dbReference type="ChEBI" id="CHEBI:43474"/>
        <dbReference type="ChEBI" id="CHEBI:57305"/>
        <dbReference type="ChEBI" id="CHEBI:58681"/>
        <dbReference type="ChEBI" id="CHEBI:143788"/>
        <dbReference type="ChEBI" id="CHEBI:456216"/>
        <dbReference type="EC" id="6.3.4.13"/>
    </reaction>
</comment>
<evidence type="ECO:0000313" key="17">
    <source>
        <dbReference type="EMBL" id="OKL47380.1"/>
    </source>
</evidence>
<dbReference type="InterPro" id="IPR020560">
    <property type="entry name" value="PRibGlycinamide_synth_C-dom"/>
</dbReference>
<comment type="cofactor">
    <cofactor evidence="2">
        <name>Mg(2+)</name>
        <dbReference type="ChEBI" id="CHEBI:18420"/>
    </cofactor>
</comment>
<evidence type="ECO:0000256" key="12">
    <source>
        <dbReference type="ARBA" id="ARBA00042242"/>
    </source>
</evidence>
<dbReference type="GO" id="GO:0005524">
    <property type="term" value="F:ATP binding"/>
    <property type="evidence" value="ECO:0007669"/>
    <property type="project" value="UniProtKB-UniRule"/>
</dbReference>
<gene>
    <name evidence="14" type="primary">purD</name>
    <name evidence="17" type="ORF">BM477_06860</name>
</gene>
<dbReference type="InterPro" id="IPR000115">
    <property type="entry name" value="PRibGlycinamide_synth"/>
</dbReference>
<name>A0A1Q5PL74_9ACTO</name>
<dbReference type="Gene3D" id="3.90.600.10">
    <property type="entry name" value="Phosphoribosylglycinamide synthetase, C-terminal domain"/>
    <property type="match status" value="1"/>
</dbReference>
<evidence type="ECO:0000256" key="6">
    <source>
        <dbReference type="ARBA" id="ARBA00022723"/>
    </source>
</evidence>
<dbReference type="HAMAP" id="MF_00138">
    <property type="entry name" value="GARS"/>
    <property type="match status" value="1"/>
</dbReference>
<evidence type="ECO:0000256" key="13">
    <source>
        <dbReference type="ARBA" id="ARBA00042864"/>
    </source>
</evidence>
<dbReference type="EC" id="6.3.4.13" evidence="4 14"/>
<keyword evidence="5 14" id="KW-0436">Ligase</keyword>
<evidence type="ECO:0000256" key="8">
    <source>
        <dbReference type="ARBA" id="ARBA00022755"/>
    </source>
</evidence>
<sequence>MKVCIIGSGGREYAIATQLLADNPEISLDAIPGNDAMTFATIHPEIAATDIPAIVAFCVENGIEFCVVAPDDPLVLGLVDALEDAGIACFGPRKSGAMLEGSKRFAKEFMVKHGIPTAAYAEFTDVELARDYVRKAAFPLVIKADGLALGKGVVIVQDLTQAEAVLENFMVDLKFGTSSAAVIIEEFLSGPEISVLAFCDGKTIKPMISSMDHKKIYDGDEGPNTGGMGCVAPNPVFTKEVAAEFERNIMQPTLAGLIADGLDFRGCLYFGLMLTDKGLQVIEYNARFGDPETQVVLPLLSSNLLDIFLATSAGRLAEAEVEFSARHAACVVMACEGYPENPIKGNVISYDSEVAPFLVFAGVKRNHNGELESSSGRVLNVLGFGESLSQAIDSAYQHVSQVSFAHNHYRTDIGTKAREIEAHHDL</sequence>
<dbReference type="InterPro" id="IPR037123">
    <property type="entry name" value="PRibGlycinamide_synth_C_sf"/>
</dbReference>
<dbReference type="OrthoDB" id="9807240at2"/>
<dbReference type="UniPathway" id="UPA00074">
    <property type="reaction ID" value="UER00125"/>
</dbReference>
<dbReference type="EMBL" id="MPDM01000007">
    <property type="protein sequence ID" value="OKL47380.1"/>
    <property type="molecule type" value="Genomic_DNA"/>
</dbReference>
<dbReference type="Gene3D" id="3.30.1490.20">
    <property type="entry name" value="ATP-grasp fold, A domain"/>
    <property type="match status" value="1"/>
</dbReference>
<dbReference type="InterPro" id="IPR011761">
    <property type="entry name" value="ATP-grasp"/>
</dbReference>
<dbReference type="Gene3D" id="3.40.50.20">
    <property type="match status" value="1"/>
</dbReference>
<evidence type="ECO:0000256" key="4">
    <source>
        <dbReference type="ARBA" id="ARBA00013255"/>
    </source>
</evidence>
<dbReference type="SMART" id="SM01210">
    <property type="entry name" value="GARS_C"/>
    <property type="match status" value="1"/>
</dbReference>
<dbReference type="InterPro" id="IPR020561">
    <property type="entry name" value="PRibGlycinamid_synth_ATP-grasp"/>
</dbReference>
<dbReference type="Gene3D" id="3.30.470.20">
    <property type="entry name" value="ATP-grasp fold, B domain"/>
    <property type="match status" value="1"/>
</dbReference>
<dbReference type="GO" id="GO:0046872">
    <property type="term" value="F:metal ion binding"/>
    <property type="evidence" value="ECO:0007669"/>
    <property type="project" value="UniProtKB-KW"/>
</dbReference>
<evidence type="ECO:0000256" key="11">
    <source>
        <dbReference type="ARBA" id="ARBA00038345"/>
    </source>
</evidence>
<comment type="caution">
    <text evidence="17">The sequence shown here is derived from an EMBL/GenBank/DDBJ whole genome shotgun (WGS) entry which is preliminary data.</text>
</comment>
<comment type="pathway">
    <text evidence="3 14">Purine metabolism; IMP biosynthesis via de novo pathway; N(1)-(5-phospho-D-ribosyl)glycinamide from 5-phospho-alpha-D-ribose 1-diphosphate: step 2/2.</text>
</comment>
<dbReference type="PANTHER" id="PTHR43472:SF1">
    <property type="entry name" value="PHOSPHORIBOSYLAMINE--GLYCINE LIGASE, CHLOROPLASTIC"/>
    <property type="match status" value="1"/>
</dbReference>
<dbReference type="GO" id="GO:0009113">
    <property type="term" value="P:purine nucleobase biosynthetic process"/>
    <property type="evidence" value="ECO:0007669"/>
    <property type="project" value="InterPro"/>
</dbReference>
<evidence type="ECO:0000256" key="10">
    <source>
        <dbReference type="ARBA" id="ARBA00023211"/>
    </source>
</evidence>
<dbReference type="InterPro" id="IPR016185">
    <property type="entry name" value="PreATP-grasp_dom_sf"/>
</dbReference>
<keyword evidence="6" id="KW-0479">Metal-binding</keyword>
<evidence type="ECO:0000256" key="5">
    <source>
        <dbReference type="ARBA" id="ARBA00022598"/>
    </source>
</evidence>
<evidence type="ECO:0000256" key="3">
    <source>
        <dbReference type="ARBA" id="ARBA00005174"/>
    </source>
</evidence>